<dbReference type="PANTHER" id="PTHR33653">
    <property type="entry name" value="RIBONUCLEASE VAPC2"/>
    <property type="match status" value="1"/>
</dbReference>
<dbReference type="EMBL" id="CP022188">
    <property type="protein sequence ID" value="AWI79778.1"/>
    <property type="molecule type" value="Genomic_DNA"/>
</dbReference>
<proteinExistence type="inferred from homology"/>
<keyword evidence="2 8" id="KW-1277">Toxin-antitoxin system</keyword>
<accession>A0A2U8H2B2</accession>
<feature type="binding site" evidence="8">
    <location>
        <position position="100"/>
    </location>
    <ligand>
        <name>Mg(2+)</name>
        <dbReference type="ChEBI" id="CHEBI:18420"/>
    </ligand>
</feature>
<dbReference type="InterPro" id="IPR002716">
    <property type="entry name" value="PIN_dom"/>
</dbReference>
<dbReference type="Proteomes" id="UP000244902">
    <property type="component" value="Chromosome"/>
</dbReference>
<comment type="similarity">
    <text evidence="7 8">Belongs to the PINc/VapC protein family.</text>
</comment>
<evidence type="ECO:0000256" key="1">
    <source>
        <dbReference type="ARBA" id="ARBA00001946"/>
    </source>
</evidence>
<gene>
    <name evidence="8" type="primary">vapC</name>
    <name evidence="10" type="ORF">CEW87_10595</name>
</gene>
<evidence type="ECO:0000256" key="7">
    <source>
        <dbReference type="ARBA" id="ARBA00038093"/>
    </source>
</evidence>
<evidence type="ECO:0000256" key="3">
    <source>
        <dbReference type="ARBA" id="ARBA00022722"/>
    </source>
</evidence>
<comment type="cofactor">
    <cofactor evidence="1 8">
        <name>Mg(2+)</name>
        <dbReference type="ChEBI" id="CHEBI:18420"/>
    </cofactor>
</comment>
<keyword evidence="5 8" id="KW-0378">Hydrolase</keyword>
<dbReference type="SMART" id="SM00670">
    <property type="entry name" value="PINc"/>
    <property type="match status" value="1"/>
</dbReference>
<organism evidence="10 11">
    <name type="scientific">Parazoarcus communis</name>
    <dbReference type="NCBI Taxonomy" id="41977"/>
    <lineage>
        <taxon>Bacteria</taxon>
        <taxon>Pseudomonadati</taxon>
        <taxon>Pseudomonadota</taxon>
        <taxon>Betaproteobacteria</taxon>
        <taxon>Rhodocyclales</taxon>
        <taxon>Zoogloeaceae</taxon>
        <taxon>Parazoarcus</taxon>
    </lineage>
</organism>
<dbReference type="InterPro" id="IPR050556">
    <property type="entry name" value="Type_II_TA_system_RNase"/>
</dbReference>
<dbReference type="GO" id="GO:0000287">
    <property type="term" value="F:magnesium ion binding"/>
    <property type="evidence" value="ECO:0007669"/>
    <property type="project" value="UniProtKB-UniRule"/>
</dbReference>
<reference evidence="10 11" key="1">
    <citation type="submission" date="2017-06" db="EMBL/GenBank/DDBJ databases">
        <title>Azoarcus sp. TSNA42 complete genome sequence.</title>
        <authorList>
            <person name="Woo J.-H."/>
            <person name="Kim H.-S."/>
        </authorList>
    </citation>
    <scope>NUCLEOTIDE SEQUENCE [LARGE SCALE GENOMIC DNA]</scope>
    <source>
        <strain evidence="10 11">TSNA42</strain>
    </source>
</reference>
<evidence type="ECO:0000256" key="8">
    <source>
        <dbReference type="HAMAP-Rule" id="MF_00265"/>
    </source>
</evidence>
<sequence length="144" mass="16168">MKYMLDTNILIYLIKNKPPEVAERVDALNESDALCMSFVTFAELLKGAERSTRKQESLRKLEQLSREVPVQYETNRALSEHYAIWFTALKAAGTPIGGNDLWIACHALAENATLVTNNTREFERIAGLRIENWAEPVAKSAAAD</sequence>
<dbReference type="PANTHER" id="PTHR33653:SF1">
    <property type="entry name" value="RIBONUCLEASE VAPC2"/>
    <property type="match status" value="1"/>
</dbReference>
<evidence type="ECO:0000313" key="11">
    <source>
        <dbReference type="Proteomes" id="UP000244902"/>
    </source>
</evidence>
<dbReference type="GO" id="GO:0090729">
    <property type="term" value="F:toxin activity"/>
    <property type="evidence" value="ECO:0007669"/>
    <property type="project" value="UniProtKB-KW"/>
</dbReference>
<evidence type="ECO:0000259" key="9">
    <source>
        <dbReference type="SMART" id="SM00670"/>
    </source>
</evidence>
<dbReference type="OrthoDB" id="9796690at2"/>
<dbReference type="Gene3D" id="3.40.50.1010">
    <property type="entry name" value="5'-nuclease"/>
    <property type="match status" value="1"/>
</dbReference>
<dbReference type="CDD" id="cd18735">
    <property type="entry name" value="PIN_HiVapC1-like"/>
    <property type="match status" value="1"/>
</dbReference>
<evidence type="ECO:0000256" key="2">
    <source>
        <dbReference type="ARBA" id="ARBA00022649"/>
    </source>
</evidence>
<dbReference type="InterPro" id="IPR022907">
    <property type="entry name" value="VapC_family"/>
</dbReference>
<protein>
    <recommendedName>
        <fullName evidence="8">Ribonuclease VapC</fullName>
        <shortName evidence="8">RNase VapC</shortName>
        <ecNumber evidence="8">3.1.-.-</ecNumber>
    </recommendedName>
    <alternativeName>
        <fullName evidence="8">Toxin VapC</fullName>
    </alternativeName>
</protein>
<evidence type="ECO:0000313" key="10">
    <source>
        <dbReference type="EMBL" id="AWI79778.1"/>
    </source>
</evidence>
<dbReference type="AlphaFoldDB" id="A0A2U8H2B2"/>
<dbReference type="GO" id="GO:0016787">
    <property type="term" value="F:hydrolase activity"/>
    <property type="evidence" value="ECO:0007669"/>
    <property type="project" value="UniProtKB-KW"/>
</dbReference>
<dbReference type="Pfam" id="PF01850">
    <property type="entry name" value="PIN"/>
    <property type="match status" value="1"/>
</dbReference>
<feature type="domain" description="PIN" evidence="9">
    <location>
        <begin position="1"/>
        <end position="123"/>
    </location>
</feature>
<evidence type="ECO:0000256" key="4">
    <source>
        <dbReference type="ARBA" id="ARBA00022723"/>
    </source>
</evidence>
<evidence type="ECO:0000256" key="6">
    <source>
        <dbReference type="ARBA" id="ARBA00022842"/>
    </source>
</evidence>
<keyword evidence="6 8" id="KW-0460">Magnesium</keyword>
<name>A0A2U8H2B2_9RHOO</name>
<dbReference type="HAMAP" id="MF_00265">
    <property type="entry name" value="VapC_Nob1"/>
    <property type="match status" value="1"/>
</dbReference>
<dbReference type="SUPFAM" id="SSF88723">
    <property type="entry name" value="PIN domain-like"/>
    <property type="match status" value="1"/>
</dbReference>
<keyword evidence="4 8" id="KW-0479">Metal-binding</keyword>
<dbReference type="EC" id="3.1.-.-" evidence="8"/>
<keyword evidence="3 8" id="KW-0540">Nuclease</keyword>
<keyword evidence="8" id="KW-0800">Toxin</keyword>
<comment type="function">
    <text evidence="8">Toxic component of a toxin-antitoxin (TA) system. An RNase.</text>
</comment>
<dbReference type="InterPro" id="IPR029060">
    <property type="entry name" value="PIN-like_dom_sf"/>
</dbReference>
<dbReference type="GO" id="GO:0004540">
    <property type="term" value="F:RNA nuclease activity"/>
    <property type="evidence" value="ECO:0007669"/>
    <property type="project" value="InterPro"/>
</dbReference>
<evidence type="ECO:0000256" key="5">
    <source>
        <dbReference type="ARBA" id="ARBA00022801"/>
    </source>
</evidence>
<feature type="binding site" evidence="8">
    <location>
        <position position="6"/>
    </location>
    <ligand>
        <name>Mg(2+)</name>
        <dbReference type="ChEBI" id="CHEBI:18420"/>
    </ligand>
</feature>